<protein>
    <submittedName>
        <fullName evidence="2">Uncharacterized protein</fullName>
    </submittedName>
</protein>
<name>A0A1J8PVE4_9AGAM</name>
<feature type="region of interest" description="Disordered" evidence="1">
    <location>
        <begin position="1"/>
        <end position="34"/>
    </location>
</feature>
<organism evidence="2 3">
    <name type="scientific">Rhizopogon vesiculosus</name>
    <dbReference type="NCBI Taxonomy" id="180088"/>
    <lineage>
        <taxon>Eukaryota</taxon>
        <taxon>Fungi</taxon>
        <taxon>Dikarya</taxon>
        <taxon>Basidiomycota</taxon>
        <taxon>Agaricomycotina</taxon>
        <taxon>Agaricomycetes</taxon>
        <taxon>Agaricomycetidae</taxon>
        <taxon>Boletales</taxon>
        <taxon>Suillineae</taxon>
        <taxon>Rhizopogonaceae</taxon>
        <taxon>Rhizopogon</taxon>
    </lineage>
</organism>
<reference evidence="2 3" key="1">
    <citation type="submission" date="2016-03" db="EMBL/GenBank/DDBJ databases">
        <title>Comparative genomics of the ectomycorrhizal sister species Rhizopogon vinicolor and Rhizopogon vesiculosus (Basidiomycota: Boletales) reveals a divergence of the mating type B locus.</title>
        <authorList>
            <person name="Mujic A.B."/>
            <person name="Kuo A."/>
            <person name="Tritt A."/>
            <person name="Lipzen A."/>
            <person name="Chen C."/>
            <person name="Johnson J."/>
            <person name="Sharma A."/>
            <person name="Barry K."/>
            <person name="Grigoriev I.V."/>
            <person name="Spatafora J.W."/>
        </authorList>
    </citation>
    <scope>NUCLEOTIDE SEQUENCE [LARGE SCALE GENOMIC DNA]</scope>
    <source>
        <strain evidence="2 3">AM-OR11-056</strain>
    </source>
</reference>
<keyword evidence="3" id="KW-1185">Reference proteome</keyword>
<gene>
    <name evidence="2" type="ORF">AZE42_13326</name>
</gene>
<feature type="compositionally biased region" description="Low complexity" evidence="1">
    <location>
        <begin position="11"/>
        <end position="29"/>
    </location>
</feature>
<evidence type="ECO:0000313" key="3">
    <source>
        <dbReference type="Proteomes" id="UP000183567"/>
    </source>
</evidence>
<sequence>MQARTVRDYVSSPSSSPSPAEDAAAPPSETGMSIDEQAQSSNLYFYLPKFGAAAEDTEARVPSPGLVEVKAPQPIRWDKSPACTGHILSTACRHLYHSTLDMLPPTPWYPGQREEMHIQVLGADWVQKGKPVKTGRVLGGHFQYRICR</sequence>
<accession>A0A1J8PVE4</accession>
<comment type="caution">
    <text evidence="2">The sequence shown here is derived from an EMBL/GenBank/DDBJ whole genome shotgun (WGS) entry which is preliminary data.</text>
</comment>
<evidence type="ECO:0000313" key="2">
    <source>
        <dbReference type="EMBL" id="OJA13222.1"/>
    </source>
</evidence>
<proteinExistence type="predicted"/>
<dbReference type="OrthoDB" id="10519786at2759"/>
<dbReference type="AlphaFoldDB" id="A0A1J8PVE4"/>
<evidence type="ECO:0000256" key="1">
    <source>
        <dbReference type="SAM" id="MobiDB-lite"/>
    </source>
</evidence>
<dbReference type="EMBL" id="LVVM01004287">
    <property type="protein sequence ID" value="OJA13222.1"/>
    <property type="molecule type" value="Genomic_DNA"/>
</dbReference>
<dbReference type="Proteomes" id="UP000183567">
    <property type="component" value="Unassembled WGS sequence"/>
</dbReference>